<dbReference type="RefSeq" id="WP_073310420.1">
    <property type="nucleotide sequence ID" value="NZ_FQZI01000003.1"/>
</dbReference>
<evidence type="ECO:0000313" key="2">
    <source>
        <dbReference type="Proteomes" id="UP000184488"/>
    </source>
</evidence>
<dbReference type="EMBL" id="FQZI01000003">
    <property type="protein sequence ID" value="SHI82662.1"/>
    <property type="molecule type" value="Genomic_DNA"/>
</dbReference>
<dbReference type="AlphaFoldDB" id="A0A1M6EB04"/>
<name>A0A1M6EB04_9FLAO</name>
<evidence type="ECO:0000313" key="1">
    <source>
        <dbReference type="EMBL" id="SHI82662.1"/>
    </source>
</evidence>
<dbReference type="Gene3D" id="3.40.50.1240">
    <property type="entry name" value="Phosphoglycerate mutase-like"/>
    <property type="match status" value="1"/>
</dbReference>
<proteinExistence type="predicted"/>
<dbReference type="SUPFAM" id="SSF53254">
    <property type="entry name" value="Phosphoglycerate mutase-like"/>
    <property type="match status" value="1"/>
</dbReference>
<dbReference type="InterPro" id="IPR013078">
    <property type="entry name" value="His_Pase_superF_clade-1"/>
</dbReference>
<accession>A0A1M6EB04</accession>
<dbReference type="OrthoDB" id="9810154at2"/>
<organism evidence="1 2">
    <name type="scientific">Flavobacterium terrae</name>
    <dbReference type="NCBI Taxonomy" id="415425"/>
    <lineage>
        <taxon>Bacteria</taxon>
        <taxon>Pseudomonadati</taxon>
        <taxon>Bacteroidota</taxon>
        <taxon>Flavobacteriia</taxon>
        <taxon>Flavobacteriales</taxon>
        <taxon>Flavobacteriaceae</taxon>
        <taxon>Flavobacterium</taxon>
    </lineage>
</organism>
<keyword evidence="2" id="KW-1185">Reference proteome</keyword>
<protein>
    <submittedName>
        <fullName evidence="1">Phosphohistidine phosphatase</fullName>
    </submittedName>
</protein>
<dbReference type="CDD" id="cd07040">
    <property type="entry name" value="HP"/>
    <property type="match status" value="1"/>
</dbReference>
<dbReference type="Pfam" id="PF00300">
    <property type="entry name" value="His_Phos_1"/>
    <property type="match status" value="1"/>
</dbReference>
<dbReference type="Proteomes" id="UP000184488">
    <property type="component" value="Unassembled WGS sequence"/>
</dbReference>
<sequence length="160" mass="18312">MKSLILVRHAKSSWEFGVSDKQRPLEEKGIIAIQKVAQEVVGILPNDLVFWSSTALRASSTSIIFCKTINIDTSKINFIDKLYTFDESQLEFEIKKCDDKINNLILFGHNEAITNFVNKFGNKYIENVPTAGFVYLEFEQSSWKNINKGKTIKTIFPKEI</sequence>
<dbReference type="InterPro" id="IPR029033">
    <property type="entry name" value="His_PPase_superfam"/>
</dbReference>
<dbReference type="STRING" id="415425.SAMN05444363_1684"/>
<reference evidence="2" key="1">
    <citation type="submission" date="2016-11" db="EMBL/GenBank/DDBJ databases">
        <authorList>
            <person name="Varghese N."/>
            <person name="Submissions S."/>
        </authorList>
    </citation>
    <scope>NUCLEOTIDE SEQUENCE [LARGE SCALE GENOMIC DNA]</scope>
    <source>
        <strain evidence="2">DSM 18829</strain>
    </source>
</reference>
<gene>
    <name evidence="1" type="ORF">SAMN05444363_1684</name>
</gene>